<evidence type="ECO:0000259" key="1">
    <source>
        <dbReference type="Pfam" id="PF03733"/>
    </source>
</evidence>
<dbReference type="InterPro" id="IPR031308">
    <property type="entry name" value="UCP028777"/>
</dbReference>
<dbReference type="NCBIfam" id="NF008740">
    <property type="entry name" value="PRK11770.1-2"/>
    <property type="match status" value="1"/>
</dbReference>
<proteinExistence type="predicted"/>
<dbReference type="InterPro" id="IPR052937">
    <property type="entry name" value="Inner_membrane_protein"/>
</dbReference>
<keyword evidence="3" id="KW-1185">Reference proteome</keyword>
<evidence type="ECO:0000313" key="2">
    <source>
        <dbReference type="EMBL" id="SDL77395.1"/>
    </source>
</evidence>
<feature type="domain" description="Inner membrane component" evidence="1">
    <location>
        <begin position="71"/>
        <end position="120"/>
    </location>
</feature>
<dbReference type="InterPro" id="IPR005185">
    <property type="entry name" value="YccF"/>
</dbReference>
<gene>
    <name evidence="2" type="ORF">SAMN05421823_10879</name>
</gene>
<dbReference type="OrthoDB" id="9790567at2"/>
<dbReference type="AlphaFoldDB" id="A0A1G9MUS5"/>
<sequence>MSAIGNVLWIILGGGIFLFLEYLIGGVLLCLTIVGIPFGLQVFRLALVALVPFGKDVVVRESASGCLSVTMNVLWLVFGGFWIAITHLIFAVICAITIIGLPFAKQHMKLAAFSLTPFGRDVR</sequence>
<dbReference type="RefSeq" id="WP_089684902.1">
    <property type="nucleotide sequence ID" value="NZ_FNFO01000008.1"/>
</dbReference>
<dbReference type="PANTHER" id="PTHR42903">
    <property type="entry name" value="INNER MEMBRANE PROTEIN YCCF"/>
    <property type="match status" value="1"/>
</dbReference>
<dbReference type="PANTHER" id="PTHR42903:SF1">
    <property type="entry name" value="INNER MEMBRANE PROTEIN YCCF"/>
    <property type="match status" value="1"/>
</dbReference>
<organism evidence="2 3">
    <name type="scientific">Catalinimonas alkaloidigena</name>
    <dbReference type="NCBI Taxonomy" id="1075417"/>
    <lineage>
        <taxon>Bacteria</taxon>
        <taxon>Pseudomonadati</taxon>
        <taxon>Bacteroidota</taxon>
        <taxon>Cytophagia</taxon>
        <taxon>Cytophagales</taxon>
        <taxon>Catalimonadaceae</taxon>
        <taxon>Catalinimonas</taxon>
    </lineage>
</organism>
<dbReference type="PIRSF" id="PIRSF028777">
    <property type="entry name" value="UCP028777"/>
    <property type="match status" value="1"/>
</dbReference>
<dbReference type="STRING" id="1075417.SAMN05421823_10879"/>
<name>A0A1G9MUS5_9BACT</name>
<evidence type="ECO:0000313" key="3">
    <source>
        <dbReference type="Proteomes" id="UP000198510"/>
    </source>
</evidence>
<protein>
    <submittedName>
        <fullName evidence="2">Uncharacterized membrane protein YccF, DUF307 family</fullName>
    </submittedName>
</protein>
<dbReference type="EMBL" id="FNFO01000008">
    <property type="protein sequence ID" value="SDL77395.1"/>
    <property type="molecule type" value="Genomic_DNA"/>
</dbReference>
<feature type="domain" description="Inner membrane component" evidence="1">
    <location>
        <begin position="4"/>
        <end position="55"/>
    </location>
</feature>
<reference evidence="2 3" key="1">
    <citation type="submission" date="2016-10" db="EMBL/GenBank/DDBJ databases">
        <authorList>
            <person name="de Groot N.N."/>
        </authorList>
    </citation>
    <scope>NUCLEOTIDE SEQUENCE [LARGE SCALE GENOMIC DNA]</scope>
    <source>
        <strain evidence="2 3">DSM 25186</strain>
    </source>
</reference>
<dbReference type="GO" id="GO:0005886">
    <property type="term" value="C:plasma membrane"/>
    <property type="evidence" value="ECO:0007669"/>
    <property type="project" value="TreeGrafter"/>
</dbReference>
<dbReference type="Proteomes" id="UP000198510">
    <property type="component" value="Unassembled WGS sequence"/>
</dbReference>
<accession>A0A1G9MUS5</accession>
<dbReference type="Pfam" id="PF03733">
    <property type="entry name" value="YccF"/>
    <property type="match status" value="2"/>
</dbReference>